<accession>A0ABW6K9L4</accession>
<keyword evidence="3" id="KW-1185">Reference proteome</keyword>
<sequence length="48" mass="5419">MEGKPIHYDGSVINNSESSNYQPESNSPFILTDEMRKNISGNPYTIEN</sequence>
<evidence type="ECO:0000256" key="1">
    <source>
        <dbReference type="SAM" id="MobiDB-lite"/>
    </source>
</evidence>
<protein>
    <submittedName>
        <fullName evidence="2">Uncharacterized protein</fullName>
    </submittedName>
</protein>
<evidence type="ECO:0000313" key="2">
    <source>
        <dbReference type="EMBL" id="MFE8699965.1"/>
    </source>
</evidence>
<organism evidence="2 3">
    <name type="scientific">Cytobacillus spartinae</name>
    <dbReference type="NCBI Taxonomy" id="3299023"/>
    <lineage>
        <taxon>Bacteria</taxon>
        <taxon>Bacillati</taxon>
        <taxon>Bacillota</taxon>
        <taxon>Bacilli</taxon>
        <taxon>Bacillales</taxon>
        <taxon>Bacillaceae</taxon>
        <taxon>Cytobacillus</taxon>
    </lineage>
</organism>
<dbReference type="EMBL" id="JBIACK010000001">
    <property type="protein sequence ID" value="MFE8699965.1"/>
    <property type="molecule type" value="Genomic_DNA"/>
</dbReference>
<proteinExistence type="predicted"/>
<feature type="region of interest" description="Disordered" evidence="1">
    <location>
        <begin position="1"/>
        <end position="34"/>
    </location>
</feature>
<dbReference type="RefSeq" id="WP_389358611.1">
    <property type="nucleotide sequence ID" value="NZ_JBIACK010000001.1"/>
</dbReference>
<gene>
    <name evidence="2" type="ORF">ACFYKX_04930</name>
</gene>
<reference evidence="2 3" key="1">
    <citation type="submission" date="2024-08" db="EMBL/GenBank/DDBJ databases">
        <title>Two novel Cytobacillus novel species.</title>
        <authorList>
            <person name="Liu G."/>
        </authorList>
    </citation>
    <scope>NUCLEOTIDE SEQUENCE [LARGE SCALE GENOMIC DNA]</scope>
    <source>
        <strain evidence="2 3">FJAT-54145</strain>
    </source>
</reference>
<evidence type="ECO:0000313" key="3">
    <source>
        <dbReference type="Proteomes" id="UP001601059"/>
    </source>
</evidence>
<name>A0ABW6K9L4_9BACI</name>
<feature type="compositionally biased region" description="Polar residues" evidence="1">
    <location>
        <begin position="12"/>
        <end position="29"/>
    </location>
</feature>
<comment type="caution">
    <text evidence="2">The sequence shown here is derived from an EMBL/GenBank/DDBJ whole genome shotgun (WGS) entry which is preliminary data.</text>
</comment>
<dbReference type="Proteomes" id="UP001601059">
    <property type="component" value="Unassembled WGS sequence"/>
</dbReference>